<evidence type="ECO:0000313" key="1">
    <source>
        <dbReference type="EMBL" id="ADK73399.1"/>
    </source>
</evidence>
<name>E2FHP1_PENCE</name>
<accession>E2FHP1</accession>
<organism evidence="1">
    <name type="scientific">Penaeus chinensis</name>
    <name type="common">Fleshy prawn</name>
    <name type="synonym">Fenneropenaeus chinensis</name>
    <dbReference type="NCBI Taxonomy" id="139456"/>
    <lineage>
        <taxon>Eukaryota</taxon>
        <taxon>Metazoa</taxon>
        <taxon>Ecdysozoa</taxon>
        <taxon>Arthropoda</taxon>
        <taxon>Crustacea</taxon>
        <taxon>Multicrustacea</taxon>
        <taxon>Malacostraca</taxon>
        <taxon>Eumalacostraca</taxon>
        <taxon>Eucarida</taxon>
        <taxon>Decapoda</taxon>
        <taxon>Dendrobranchiata</taxon>
        <taxon>Penaeoidea</taxon>
        <taxon>Penaeidae</taxon>
        <taxon>Penaeus</taxon>
    </lineage>
</organism>
<protein>
    <submittedName>
        <fullName evidence="1">Anti-WSSV YD40.3</fullName>
    </submittedName>
</protein>
<reference evidence="1" key="1">
    <citation type="submission" date="2010-04" db="EMBL/GenBank/DDBJ databases">
        <title>SRAP Molecular Marker in the WSSV Resistance of Fenneropenaeus Chinensis Named 'Huanghai No. 1'.</title>
        <authorList>
            <person name="Yang K."/>
            <person name="Zhao B."/>
        </authorList>
    </citation>
    <scope>NUCLEOTIDE SEQUENCE</scope>
</reference>
<proteinExistence type="predicted"/>
<dbReference type="EMBL" id="HM147825">
    <property type="protein sequence ID" value="ADK73399.1"/>
    <property type="molecule type" value="Genomic_DNA"/>
</dbReference>
<sequence>GTENQERTRELCKERNFVNHLKQCGAEFVRS</sequence>
<feature type="non-terminal residue" evidence="1">
    <location>
        <position position="1"/>
    </location>
</feature>
<dbReference type="AlphaFoldDB" id="E2FHP1"/>
<feature type="non-terminal residue" evidence="1">
    <location>
        <position position="31"/>
    </location>
</feature>